<dbReference type="PANTHER" id="PTHR40254:SF1">
    <property type="entry name" value="BLR0577 PROTEIN"/>
    <property type="match status" value="1"/>
</dbReference>
<evidence type="ECO:0000313" key="2">
    <source>
        <dbReference type="EMBL" id="PPT83290.1"/>
    </source>
</evidence>
<dbReference type="InterPro" id="IPR052189">
    <property type="entry name" value="L-asp_N-monooxygenase_NS-form"/>
</dbReference>
<dbReference type="OrthoDB" id="101972at2"/>
<dbReference type="AlphaFoldDB" id="A0A2S6ZBJ6"/>
<name>A0A2S6ZBJ6_9XANT</name>
<dbReference type="SUPFAM" id="SSF51905">
    <property type="entry name" value="FAD/NAD(P)-binding domain"/>
    <property type="match status" value="1"/>
</dbReference>
<evidence type="ECO:0000313" key="3">
    <source>
        <dbReference type="Proteomes" id="UP000239898"/>
    </source>
</evidence>
<comment type="caution">
    <text evidence="2">The sequence shown here is derived from an EMBL/GenBank/DDBJ whole genome shotgun (WGS) entry which is preliminary data.</text>
</comment>
<dbReference type="Proteomes" id="UP000239898">
    <property type="component" value="Unassembled WGS sequence"/>
</dbReference>
<dbReference type="PRINTS" id="PR00368">
    <property type="entry name" value="FADPNR"/>
</dbReference>
<dbReference type="RefSeq" id="WP_128421467.1">
    <property type="nucleotide sequence ID" value="NZ_CP049017.1"/>
</dbReference>
<dbReference type="Gene3D" id="3.50.50.60">
    <property type="entry name" value="FAD/NAD(P)-binding domain"/>
    <property type="match status" value="1"/>
</dbReference>
<dbReference type="EMBL" id="MIGX01000116">
    <property type="protein sequence ID" value="PPT83290.1"/>
    <property type="molecule type" value="Genomic_DNA"/>
</dbReference>
<reference evidence="2 3" key="1">
    <citation type="submission" date="2016-08" db="EMBL/GenBank/DDBJ databases">
        <title>Evolution of the type three secretion system and type three effector repertoires in Xanthomonas.</title>
        <authorList>
            <person name="Merda D."/>
            <person name="Briand M."/>
            <person name="Bosis E."/>
            <person name="Rousseau C."/>
            <person name="Portier P."/>
            <person name="Jacques M.-A."/>
            <person name="Fischer-Le Saux M."/>
        </authorList>
    </citation>
    <scope>NUCLEOTIDE SEQUENCE [LARGE SCALE GENOMIC DNA]</scope>
    <source>
        <strain evidence="2 3">CFBP 4691</strain>
    </source>
</reference>
<sequence length="477" mass="51826">MSEPLPNASDGDCDCDIAIVGGGAAGTLAALQLLRQATRALRLQLIEPQAALAQGVAYATPCAEHLLNVAAARMSAFAELPDDFLDWLQQQALYPALDRAALAQTYVQRRHYAGYLRARLTQAQAASPARLQWRQDRVLALDRTERGQTLRLHGGATLRAGATVLALGNSLRPLPARGGASLPAHVRVDAWNYERLRAIRREATVCIVGTGLSMVDSVLTLLANAHRGPVHVISRHAVLPLPHAEHVGHAEAEFDPQPLLALPLRQRLRALRRHAATAQAHGLPWQSAMERVRPLGQALWQSLSATEQRRFLRHAARYWDVHRHRIPAPVFERLQAMRRADQLRVHRARLDTVFPVGACVQVNAVGSDGLALQLDAHYLVNATGVELRAQTMRNPLLHQLLGCGHAAPGPHGIGIATAADGALLDADGQADPRLRVLGSLRIGSLWESLAIPELRVQAQQQAQALLSELFPVRADAG</sequence>
<evidence type="ECO:0000259" key="1">
    <source>
        <dbReference type="Pfam" id="PF13454"/>
    </source>
</evidence>
<protein>
    <submittedName>
        <fullName evidence="2">Pyridine nucleotide-disulfide oxidoreductase</fullName>
    </submittedName>
</protein>
<proteinExistence type="predicted"/>
<dbReference type="InterPro" id="IPR036188">
    <property type="entry name" value="FAD/NAD-bd_sf"/>
</dbReference>
<dbReference type="InterPro" id="IPR038732">
    <property type="entry name" value="HpyO/CreE_NAD-binding"/>
</dbReference>
<dbReference type="Pfam" id="PF13454">
    <property type="entry name" value="NAD_binding_9"/>
    <property type="match status" value="1"/>
</dbReference>
<accession>A0A2S6ZBJ6</accession>
<dbReference type="PANTHER" id="PTHR40254">
    <property type="entry name" value="BLR0577 PROTEIN"/>
    <property type="match status" value="1"/>
</dbReference>
<keyword evidence="3" id="KW-1185">Reference proteome</keyword>
<gene>
    <name evidence="2" type="ORF">XthCFBP4691_16865</name>
</gene>
<feature type="domain" description="FAD-dependent urate hydroxylase HpyO/Asp monooxygenase CreE-like FAD/NAD(P)-binding" evidence="1">
    <location>
        <begin position="18"/>
        <end position="169"/>
    </location>
</feature>
<organism evidence="2 3">
    <name type="scientific">Xanthomonas theicola</name>
    <dbReference type="NCBI Taxonomy" id="56464"/>
    <lineage>
        <taxon>Bacteria</taxon>
        <taxon>Pseudomonadati</taxon>
        <taxon>Pseudomonadota</taxon>
        <taxon>Gammaproteobacteria</taxon>
        <taxon>Lysobacterales</taxon>
        <taxon>Lysobacteraceae</taxon>
        <taxon>Xanthomonas</taxon>
    </lineage>
</organism>